<reference evidence="1 2" key="2">
    <citation type="journal article" date="2022" name="Mol. Ecol. Resour.">
        <title>The genomes of chicory, endive, great burdock and yacon provide insights into Asteraceae paleo-polyploidization history and plant inulin production.</title>
        <authorList>
            <person name="Fan W."/>
            <person name="Wang S."/>
            <person name="Wang H."/>
            <person name="Wang A."/>
            <person name="Jiang F."/>
            <person name="Liu H."/>
            <person name="Zhao H."/>
            <person name="Xu D."/>
            <person name="Zhang Y."/>
        </authorList>
    </citation>
    <scope>NUCLEOTIDE SEQUENCE [LARGE SCALE GENOMIC DNA]</scope>
    <source>
        <strain evidence="2">cv. Yunnan</strain>
        <tissue evidence="1">Leaves</tissue>
    </source>
</reference>
<evidence type="ECO:0000313" key="1">
    <source>
        <dbReference type="EMBL" id="KAI3794491.1"/>
    </source>
</evidence>
<protein>
    <submittedName>
        <fullName evidence="1">Uncharacterized protein</fullName>
    </submittedName>
</protein>
<name>A0ACB9HGR5_9ASTR</name>
<dbReference type="EMBL" id="CM042029">
    <property type="protein sequence ID" value="KAI3794491.1"/>
    <property type="molecule type" value="Genomic_DNA"/>
</dbReference>
<comment type="caution">
    <text evidence="1">The sequence shown here is derived from an EMBL/GenBank/DDBJ whole genome shotgun (WGS) entry which is preliminary data.</text>
</comment>
<organism evidence="1 2">
    <name type="scientific">Smallanthus sonchifolius</name>
    <dbReference type="NCBI Taxonomy" id="185202"/>
    <lineage>
        <taxon>Eukaryota</taxon>
        <taxon>Viridiplantae</taxon>
        <taxon>Streptophyta</taxon>
        <taxon>Embryophyta</taxon>
        <taxon>Tracheophyta</taxon>
        <taxon>Spermatophyta</taxon>
        <taxon>Magnoliopsida</taxon>
        <taxon>eudicotyledons</taxon>
        <taxon>Gunneridae</taxon>
        <taxon>Pentapetalae</taxon>
        <taxon>asterids</taxon>
        <taxon>campanulids</taxon>
        <taxon>Asterales</taxon>
        <taxon>Asteraceae</taxon>
        <taxon>Asteroideae</taxon>
        <taxon>Heliantheae alliance</taxon>
        <taxon>Millerieae</taxon>
        <taxon>Smallanthus</taxon>
    </lineage>
</organism>
<keyword evidence="2" id="KW-1185">Reference proteome</keyword>
<sequence length="302" mass="34086">MRHFIGIIKDNLTLSKLTLFSNPTTSYLHIAVLRTTSHSPSTPPNDHHLATILSLGDSSRATASTIIHSLITRLHRTSNSLVALKCLLTIHHIIKRGPFILKDHLRTIRSTNGRNNLKLSSFRDGSSPATWALSAWVWWYACYIETILYTTKNMDFDIYSSLIEKEKRRDLILSCMNSDLIRDVGLLVGVIEEICKVPDNLLVEKDRLVRGVMELLGNDYLSMVNEILVRLSEFKERVGLLSFDDSVELASVLDRLTGCKEKLLRLFSVKKISVENLWEMIEELDRKIGVGGVSQLGLVTGL</sequence>
<accession>A0ACB9HGR5</accession>
<evidence type="ECO:0000313" key="2">
    <source>
        <dbReference type="Proteomes" id="UP001056120"/>
    </source>
</evidence>
<reference evidence="2" key="1">
    <citation type="journal article" date="2022" name="Mol. Ecol. Resour.">
        <title>The genomes of chicory, endive, great burdock and yacon provide insights into Asteraceae palaeo-polyploidization history and plant inulin production.</title>
        <authorList>
            <person name="Fan W."/>
            <person name="Wang S."/>
            <person name="Wang H."/>
            <person name="Wang A."/>
            <person name="Jiang F."/>
            <person name="Liu H."/>
            <person name="Zhao H."/>
            <person name="Xu D."/>
            <person name="Zhang Y."/>
        </authorList>
    </citation>
    <scope>NUCLEOTIDE SEQUENCE [LARGE SCALE GENOMIC DNA]</scope>
    <source>
        <strain evidence="2">cv. Yunnan</strain>
    </source>
</reference>
<proteinExistence type="predicted"/>
<gene>
    <name evidence="1" type="ORF">L1987_37123</name>
</gene>
<dbReference type="Proteomes" id="UP001056120">
    <property type="component" value="Linkage Group LG12"/>
</dbReference>